<comment type="caution">
    <text evidence="6">The sequence shown here is derived from an EMBL/GenBank/DDBJ whole genome shotgun (WGS) entry which is preliminary data.</text>
</comment>
<evidence type="ECO:0000313" key="6">
    <source>
        <dbReference type="EMBL" id="MBF1656835.1"/>
    </source>
</evidence>
<sequence>MSKIDQAIAWMEQRKGKVTYSMDYRTGPHSYDCSSAVYSALHEAGLLPKSTGLGSTESLFNDLEKYGWTQVRPDASGNYPARRGDVFIWGRRGYTNGAAGHTGIFYDDHDTIIHCNAGHNGISINPHDTIWSYNGGPAITIYRPPAEVNEEEVIYRATKNAMNAIFDEPFVRQVDLAKARYGNATVGLRGVIHWFDTSMIRLETSLKELENAIRAL</sequence>
<evidence type="ECO:0000313" key="7">
    <source>
        <dbReference type="Proteomes" id="UP000770330"/>
    </source>
</evidence>
<dbReference type="RefSeq" id="WP_303944048.1">
    <property type="nucleotide sequence ID" value="NZ_JABZXO010000004.1"/>
</dbReference>
<comment type="similarity">
    <text evidence="1">Belongs to the peptidase C40 family.</text>
</comment>
<dbReference type="GO" id="GO:0008234">
    <property type="term" value="F:cysteine-type peptidase activity"/>
    <property type="evidence" value="ECO:0007669"/>
    <property type="project" value="UniProtKB-KW"/>
</dbReference>
<evidence type="ECO:0000256" key="1">
    <source>
        <dbReference type="ARBA" id="ARBA00007074"/>
    </source>
</evidence>
<proteinExistence type="inferred from homology"/>
<reference evidence="6" key="1">
    <citation type="submission" date="2020-04" db="EMBL/GenBank/DDBJ databases">
        <title>Deep metagenomics examines the oral microbiome during advanced dental caries in children, revealing novel taxa and co-occurrences with host molecules.</title>
        <authorList>
            <person name="Baker J.L."/>
            <person name="Morton J.T."/>
            <person name="Dinis M."/>
            <person name="Alvarez R."/>
            <person name="Tran N.C."/>
            <person name="Knight R."/>
            <person name="Edlund A."/>
        </authorList>
    </citation>
    <scope>NUCLEOTIDE SEQUENCE</scope>
    <source>
        <strain evidence="6">JCVI_39_bin.18</strain>
    </source>
</reference>
<dbReference type="AlphaFoldDB" id="A0A930PLT8"/>
<dbReference type="Pfam" id="PF05382">
    <property type="entry name" value="Amidase_5"/>
    <property type="match status" value="1"/>
</dbReference>
<accession>A0A930PLT8</accession>
<keyword evidence="3" id="KW-0378">Hydrolase</keyword>
<dbReference type="InterPro" id="IPR008044">
    <property type="entry name" value="Phage_lysin"/>
</dbReference>
<dbReference type="GO" id="GO:0006508">
    <property type="term" value="P:proteolysis"/>
    <property type="evidence" value="ECO:0007669"/>
    <property type="project" value="UniProtKB-KW"/>
</dbReference>
<keyword evidence="4" id="KW-0788">Thiol protease</keyword>
<evidence type="ECO:0000256" key="3">
    <source>
        <dbReference type="ARBA" id="ARBA00022801"/>
    </source>
</evidence>
<dbReference type="Proteomes" id="UP000770330">
    <property type="component" value="Unassembled WGS sequence"/>
</dbReference>
<protein>
    <submittedName>
        <fullName evidence="6">N-acetylmuramoyl-L-alanine amidase</fullName>
    </submittedName>
</protein>
<name>A0A930PLT8_9MICC</name>
<organism evidence="6 7">
    <name type="scientific">Rothia mucilaginosa</name>
    <dbReference type="NCBI Taxonomy" id="43675"/>
    <lineage>
        <taxon>Bacteria</taxon>
        <taxon>Bacillati</taxon>
        <taxon>Actinomycetota</taxon>
        <taxon>Actinomycetes</taxon>
        <taxon>Micrococcales</taxon>
        <taxon>Micrococcaceae</taxon>
        <taxon>Rothia</taxon>
    </lineage>
</organism>
<dbReference type="SUPFAM" id="SSF54001">
    <property type="entry name" value="Cysteine proteinases"/>
    <property type="match status" value="1"/>
</dbReference>
<dbReference type="PROSITE" id="PS51935">
    <property type="entry name" value="NLPC_P60"/>
    <property type="match status" value="1"/>
</dbReference>
<keyword evidence="2" id="KW-0645">Protease</keyword>
<dbReference type="InterPro" id="IPR000064">
    <property type="entry name" value="NLP_P60_dom"/>
</dbReference>
<dbReference type="EMBL" id="JABZXO010000004">
    <property type="protein sequence ID" value="MBF1656835.1"/>
    <property type="molecule type" value="Genomic_DNA"/>
</dbReference>
<gene>
    <name evidence="6" type="ORF">HXO61_02725</name>
</gene>
<dbReference type="Gene3D" id="3.90.1720.10">
    <property type="entry name" value="endopeptidase domain like (from Nostoc punctiforme)"/>
    <property type="match status" value="1"/>
</dbReference>
<evidence type="ECO:0000256" key="4">
    <source>
        <dbReference type="ARBA" id="ARBA00022807"/>
    </source>
</evidence>
<feature type="domain" description="NlpC/P60" evidence="5">
    <location>
        <begin position="1"/>
        <end position="142"/>
    </location>
</feature>
<evidence type="ECO:0000256" key="2">
    <source>
        <dbReference type="ARBA" id="ARBA00022670"/>
    </source>
</evidence>
<evidence type="ECO:0000259" key="5">
    <source>
        <dbReference type="PROSITE" id="PS51935"/>
    </source>
</evidence>
<dbReference type="InterPro" id="IPR038765">
    <property type="entry name" value="Papain-like_cys_pep_sf"/>
</dbReference>